<evidence type="ECO:0000256" key="7">
    <source>
        <dbReference type="ARBA" id="ARBA00023136"/>
    </source>
</evidence>
<evidence type="ECO:0000256" key="1">
    <source>
        <dbReference type="ARBA" id="ARBA00004651"/>
    </source>
</evidence>
<reference evidence="9 10" key="1">
    <citation type="submission" date="2016-10" db="EMBL/GenBank/DDBJ databases">
        <authorList>
            <person name="Varghese N."/>
            <person name="Submissions S."/>
        </authorList>
    </citation>
    <scope>NUCLEOTIDE SEQUENCE [LARGE SCALE GENOMIC DNA]</scope>
    <source>
        <strain evidence="10">YIM D21,KCTC 23444,ACCC 10710</strain>
    </source>
</reference>
<evidence type="ECO:0000256" key="2">
    <source>
        <dbReference type="ARBA" id="ARBA00007935"/>
    </source>
</evidence>
<keyword evidence="5 8" id="KW-0812">Transmembrane</keyword>
<name>A0A1I1WB10_9RHOB</name>
<comment type="subcellular location">
    <subcellularLocation>
        <location evidence="1">Cell membrane</location>
        <topology evidence="1">Multi-pass membrane protein</topology>
    </subcellularLocation>
</comment>
<comment type="similarity">
    <text evidence="2">Belongs to the binding-protein-dependent transport system permease family. FecCD subfamily.</text>
</comment>
<dbReference type="InterPro" id="IPR000522">
    <property type="entry name" value="ABC_transptr_permease_BtuC"/>
</dbReference>
<proteinExistence type="inferred from homology"/>
<dbReference type="InterPro" id="IPR037294">
    <property type="entry name" value="ABC_BtuC-like"/>
</dbReference>
<keyword evidence="7 8" id="KW-0472">Membrane</keyword>
<dbReference type="RefSeq" id="WP_223163013.1">
    <property type="nucleotide sequence ID" value="NZ_FOMS01000004.1"/>
</dbReference>
<dbReference type="AlphaFoldDB" id="A0A1I1WB10"/>
<sequence length="342" mass="34753">MSYPRRRFPLGWFLLLAGAALLAAGSAAISIGDVRIPLPAILKVLGRQIFGLDLTVDPIREGIVWHYRLSRAVVAAAAGGALALCGCVLQALLRNPLAEPYLLGIAAGASTGAVMVIILGVGAGAVSLTLGAFGGAAAAFGLVALLATGTGGGTERIILAGIAGSQLFNAATSFIVTTSASAEQTRGIMFWLLGSLGGIRWPDAGLAVPVVLICGLLCLRRARALDAFAFGEDAAAALGIETGKVRVELFAITAFLTAAMVSLIGAVGFVGLVVPHATRFLVGPGHERLIPATVLAGAVFMVGADVLSRTVVPGQVLPIGVVTALFGAPAFVAILWRSRRTS</sequence>
<dbReference type="Proteomes" id="UP000325289">
    <property type="component" value="Unassembled WGS sequence"/>
</dbReference>
<keyword evidence="10" id="KW-1185">Reference proteome</keyword>
<keyword evidence="3" id="KW-0813">Transport</keyword>
<feature type="transmembrane region" description="Helical" evidence="8">
    <location>
        <begin position="249"/>
        <end position="277"/>
    </location>
</feature>
<dbReference type="CDD" id="cd06550">
    <property type="entry name" value="TM_ABC_iron-siderophores_like"/>
    <property type="match status" value="1"/>
</dbReference>
<dbReference type="FunFam" id="1.10.3470.10:FF:000001">
    <property type="entry name" value="Vitamin B12 ABC transporter permease BtuC"/>
    <property type="match status" value="1"/>
</dbReference>
<organism evidence="9 10">
    <name type="scientific">Roseivivax sediminis</name>
    <dbReference type="NCBI Taxonomy" id="936889"/>
    <lineage>
        <taxon>Bacteria</taxon>
        <taxon>Pseudomonadati</taxon>
        <taxon>Pseudomonadota</taxon>
        <taxon>Alphaproteobacteria</taxon>
        <taxon>Rhodobacterales</taxon>
        <taxon>Roseobacteraceae</taxon>
        <taxon>Roseivivax</taxon>
    </lineage>
</organism>
<accession>A0A1I1WB10</accession>
<feature type="transmembrane region" description="Helical" evidence="8">
    <location>
        <begin position="125"/>
        <end position="145"/>
    </location>
</feature>
<dbReference type="Gene3D" id="1.10.3470.10">
    <property type="entry name" value="ABC transporter involved in vitamin B12 uptake, BtuC"/>
    <property type="match status" value="1"/>
</dbReference>
<evidence type="ECO:0000256" key="4">
    <source>
        <dbReference type="ARBA" id="ARBA00022475"/>
    </source>
</evidence>
<dbReference type="PANTHER" id="PTHR30472:SF25">
    <property type="entry name" value="ABC TRANSPORTER PERMEASE PROTEIN MJ0876-RELATED"/>
    <property type="match status" value="1"/>
</dbReference>
<keyword evidence="6 8" id="KW-1133">Transmembrane helix</keyword>
<evidence type="ECO:0000256" key="3">
    <source>
        <dbReference type="ARBA" id="ARBA00022448"/>
    </source>
</evidence>
<dbReference type="GO" id="GO:0022857">
    <property type="term" value="F:transmembrane transporter activity"/>
    <property type="evidence" value="ECO:0007669"/>
    <property type="project" value="InterPro"/>
</dbReference>
<gene>
    <name evidence="9" type="ORF">SAMN04515678_104220</name>
</gene>
<evidence type="ECO:0000313" key="9">
    <source>
        <dbReference type="EMBL" id="SFD92189.1"/>
    </source>
</evidence>
<evidence type="ECO:0000256" key="8">
    <source>
        <dbReference type="SAM" id="Phobius"/>
    </source>
</evidence>
<evidence type="ECO:0000256" key="6">
    <source>
        <dbReference type="ARBA" id="ARBA00022989"/>
    </source>
</evidence>
<dbReference type="GO" id="GO:0033214">
    <property type="term" value="P:siderophore-iron import into cell"/>
    <property type="evidence" value="ECO:0007669"/>
    <property type="project" value="TreeGrafter"/>
</dbReference>
<dbReference type="EMBL" id="FOMS01000004">
    <property type="protein sequence ID" value="SFD92189.1"/>
    <property type="molecule type" value="Genomic_DNA"/>
</dbReference>
<feature type="transmembrane region" description="Helical" evidence="8">
    <location>
        <begin position="199"/>
        <end position="219"/>
    </location>
</feature>
<feature type="transmembrane region" description="Helical" evidence="8">
    <location>
        <begin position="157"/>
        <end position="179"/>
    </location>
</feature>
<feature type="transmembrane region" description="Helical" evidence="8">
    <location>
        <begin position="72"/>
        <end position="93"/>
    </location>
</feature>
<dbReference type="GO" id="GO:0005886">
    <property type="term" value="C:plasma membrane"/>
    <property type="evidence" value="ECO:0007669"/>
    <property type="project" value="UniProtKB-SubCell"/>
</dbReference>
<keyword evidence="4" id="KW-1003">Cell membrane</keyword>
<dbReference type="PANTHER" id="PTHR30472">
    <property type="entry name" value="FERRIC ENTEROBACTIN TRANSPORT SYSTEM PERMEASE PROTEIN"/>
    <property type="match status" value="1"/>
</dbReference>
<dbReference type="SUPFAM" id="SSF81345">
    <property type="entry name" value="ABC transporter involved in vitamin B12 uptake, BtuC"/>
    <property type="match status" value="1"/>
</dbReference>
<evidence type="ECO:0000313" key="10">
    <source>
        <dbReference type="Proteomes" id="UP000325289"/>
    </source>
</evidence>
<feature type="transmembrane region" description="Helical" evidence="8">
    <location>
        <begin position="100"/>
        <end position="119"/>
    </location>
</feature>
<feature type="transmembrane region" description="Helical" evidence="8">
    <location>
        <begin position="316"/>
        <end position="336"/>
    </location>
</feature>
<dbReference type="Pfam" id="PF01032">
    <property type="entry name" value="FecCD"/>
    <property type="match status" value="1"/>
</dbReference>
<evidence type="ECO:0000256" key="5">
    <source>
        <dbReference type="ARBA" id="ARBA00022692"/>
    </source>
</evidence>
<protein>
    <submittedName>
        <fullName evidence="9">Iron complex transport system permease protein</fullName>
    </submittedName>
</protein>